<dbReference type="EMBL" id="NBCO01000023">
    <property type="protein sequence ID" value="ORC87201.1"/>
    <property type="molecule type" value="Genomic_DNA"/>
</dbReference>
<dbReference type="OrthoDB" id="250834at2759"/>
<evidence type="ECO:0000313" key="2">
    <source>
        <dbReference type="EMBL" id="ORC87201.1"/>
    </source>
</evidence>
<evidence type="ECO:0000256" key="1">
    <source>
        <dbReference type="SAM" id="Coils"/>
    </source>
</evidence>
<dbReference type="Proteomes" id="UP000192257">
    <property type="component" value="Unassembled WGS sequence"/>
</dbReference>
<protein>
    <submittedName>
        <fullName evidence="2">Putative NUP-1 protein</fullName>
    </submittedName>
</protein>
<feature type="coiled-coil region" evidence="1">
    <location>
        <begin position="600"/>
        <end position="655"/>
    </location>
</feature>
<accession>A0A1X0NRI4</accession>
<dbReference type="GeneID" id="39987192"/>
<dbReference type="VEuPathDB" id="TriTrypDB:TM35_000231720"/>
<evidence type="ECO:0000313" key="3">
    <source>
        <dbReference type="Proteomes" id="UP000192257"/>
    </source>
</evidence>
<gene>
    <name evidence="2" type="ORF">TM35_000231720</name>
</gene>
<keyword evidence="3" id="KW-1185">Reference proteome</keyword>
<feature type="coiled-coil region" evidence="1">
    <location>
        <begin position="148"/>
        <end position="203"/>
    </location>
</feature>
<dbReference type="AlphaFoldDB" id="A0A1X0NRI4"/>
<feature type="non-terminal residue" evidence="2">
    <location>
        <position position="666"/>
    </location>
</feature>
<comment type="caution">
    <text evidence="2">The sequence shown here is derived from an EMBL/GenBank/DDBJ whole genome shotgun (WGS) entry which is preliminary data.</text>
</comment>
<keyword evidence="1" id="KW-0175">Coiled coil</keyword>
<dbReference type="RefSeq" id="XP_028881267.1">
    <property type="nucleotide sequence ID" value="XM_029027412.1"/>
</dbReference>
<proteinExistence type="predicted"/>
<name>A0A1X0NRI4_9TRYP</name>
<feature type="coiled-coil region" evidence="1">
    <location>
        <begin position="229"/>
        <end position="509"/>
    </location>
</feature>
<organism evidence="2 3">
    <name type="scientific">Trypanosoma theileri</name>
    <dbReference type="NCBI Taxonomy" id="67003"/>
    <lineage>
        <taxon>Eukaryota</taxon>
        <taxon>Discoba</taxon>
        <taxon>Euglenozoa</taxon>
        <taxon>Kinetoplastea</taxon>
        <taxon>Metakinetoplastina</taxon>
        <taxon>Trypanosomatida</taxon>
        <taxon>Trypanosomatidae</taxon>
        <taxon>Trypanosoma</taxon>
    </lineage>
</organism>
<sequence length="666" mass="77108">MFSTNDARRYPGFFTRTWTPPPEGIGNRSNNIVFTHGTTPPLTPRLVTPISVRGLAATDPLGRLTHSMPTAADVQANRALVGISREEPNISPHISTLDVNASARIKDTQRCRSGWDDMTPEERMDYTARLESDMSNVKNTLDRAYHLRDHYKEEAARLRGEVMQKQALFDRLERDHRKCSEVIRSHQLEVQELRRQLDLSEGEVYRLKQVLQSKGENEFFSPMDYERRFSQNETEMARLQEENRSLENQIQNLREELKAKSSLTVQKTTKSVQVDILDESLQKMGQYEEKEEQLAQSQHLIQVLRAEMQDLRQQLQKERLDNESSLNELITQRNSTQSINTSLREEKEALDDLCRRQNKEIQELREDLLQRAPVSHQDYHALTKRYEELKEEIEHLKEKHDNSLDIALELEKQTLQQQLFNLRHEGEEKERLLQNSLKDASRLRELNENFQKELELSRMTKELLEKELSKTKKELQSTEQSNREAENIIEDLNKRVSTQLSTINQLTDRLNYIQHTTHQVKNYDEEQQSTQGIYGTTTSATTEIRTDTEIMSQKTTQTTIVKHPTKQTKVTESIQKSTDAKAVTEEQTQIPTSTAITEDITRLQMELQNACNTRKDLEIENADLRERLSAAMASIDQLAEERNVQAAKVAELTDAVSRLESTADAP</sequence>
<reference evidence="2 3" key="1">
    <citation type="submission" date="2017-03" db="EMBL/GenBank/DDBJ databases">
        <title>An alternative strategy for trypanosome survival in the mammalian bloodstream revealed through genome and transcriptome analysis of the ubiquitous bovine parasite Trypanosoma (Megatrypanum) theileri.</title>
        <authorList>
            <person name="Kelly S."/>
            <person name="Ivens A."/>
            <person name="Mott A."/>
            <person name="O'Neill E."/>
            <person name="Emms D."/>
            <person name="Macleod O."/>
            <person name="Voorheis P."/>
            <person name="Matthews J."/>
            <person name="Matthews K."/>
            <person name="Carrington M."/>
        </authorList>
    </citation>
    <scope>NUCLEOTIDE SEQUENCE [LARGE SCALE GENOMIC DNA]</scope>
    <source>
        <strain evidence="2">Edinburgh</strain>
    </source>
</reference>